<sequence length="144" mass="14841">MPPGQPESAHAASSGRSCRGERSRPSLTCRACAVLTSSRLRAGRAETAAAAVPYGCVCSLALFSNAGAGADAAVLGVTTWCDCAWERTKPPTMLAPSACTAAKATRRNYHCRITAGGHMELLCPQESVTATSKNPMSLAIVVSS</sequence>
<accession>A0A0A9GZC0</accession>
<reference evidence="2" key="2">
    <citation type="journal article" date="2015" name="Data Brief">
        <title>Shoot transcriptome of the giant reed, Arundo donax.</title>
        <authorList>
            <person name="Barrero R.A."/>
            <person name="Guerrero F.D."/>
            <person name="Moolhuijzen P."/>
            <person name="Goolsby J.A."/>
            <person name="Tidwell J."/>
            <person name="Bellgard S.E."/>
            <person name="Bellgard M.I."/>
        </authorList>
    </citation>
    <scope>NUCLEOTIDE SEQUENCE</scope>
    <source>
        <tissue evidence="2">Shoot tissue taken approximately 20 cm above the soil surface</tissue>
    </source>
</reference>
<feature type="region of interest" description="Disordered" evidence="1">
    <location>
        <begin position="1"/>
        <end position="23"/>
    </location>
</feature>
<protein>
    <submittedName>
        <fullName evidence="2">Uncharacterized protein</fullName>
    </submittedName>
</protein>
<evidence type="ECO:0000256" key="1">
    <source>
        <dbReference type="SAM" id="MobiDB-lite"/>
    </source>
</evidence>
<dbReference type="AlphaFoldDB" id="A0A0A9GZC0"/>
<evidence type="ECO:0000313" key="2">
    <source>
        <dbReference type="EMBL" id="JAE29872.1"/>
    </source>
</evidence>
<name>A0A0A9GZC0_ARUDO</name>
<reference evidence="2" key="1">
    <citation type="submission" date="2014-09" db="EMBL/GenBank/DDBJ databases">
        <authorList>
            <person name="Magalhaes I.L.F."/>
            <person name="Oliveira U."/>
            <person name="Santos F.R."/>
            <person name="Vidigal T.H.D.A."/>
            <person name="Brescovit A.D."/>
            <person name="Santos A.J."/>
        </authorList>
    </citation>
    <scope>NUCLEOTIDE SEQUENCE</scope>
    <source>
        <tissue evidence="2">Shoot tissue taken approximately 20 cm above the soil surface</tissue>
    </source>
</reference>
<organism evidence="2">
    <name type="scientific">Arundo donax</name>
    <name type="common">Giant reed</name>
    <name type="synonym">Donax arundinaceus</name>
    <dbReference type="NCBI Taxonomy" id="35708"/>
    <lineage>
        <taxon>Eukaryota</taxon>
        <taxon>Viridiplantae</taxon>
        <taxon>Streptophyta</taxon>
        <taxon>Embryophyta</taxon>
        <taxon>Tracheophyta</taxon>
        <taxon>Spermatophyta</taxon>
        <taxon>Magnoliopsida</taxon>
        <taxon>Liliopsida</taxon>
        <taxon>Poales</taxon>
        <taxon>Poaceae</taxon>
        <taxon>PACMAD clade</taxon>
        <taxon>Arundinoideae</taxon>
        <taxon>Arundineae</taxon>
        <taxon>Arundo</taxon>
    </lineage>
</organism>
<dbReference type="EMBL" id="GBRH01168024">
    <property type="protein sequence ID" value="JAE29872.1"/>
    <property type="molecule type" value="Transcribed_RNA"/>
</dbReference>
<proteinExistence type="predicted"/>